<comment type="caution">
    <text evidence="3">The sequence shown here is derived from an EMBL/GenBank/DDBJ whole genome shotgun (WGS) entry which is preliminary data.</text>
</comment>
<accession>A0A235BZ30</accession>
<dbReference type="PROSITE" id="PS50263">
    <property type="entry name" value="CN_HYDROLASE"/>
    <property type="match status" value="1"/>
</dbReference>
<sequence length="264" mass="30137">MRIGFLQYNPVFGDKKGNLERVGEMLSREKNAFIVLPELCFTGYVFQDKKEVETVAEEMVGPTVGYLTPIVRDNNLFLVFGLAEKMGEKLYNSSCLLSPMGETRIYRKAHLFDREKLFFTPGDTGFPVFDVEFDGSRVKVGLLICFDWIFPEPWRILTLKGAQIIAHPANLVFQYCQDAMVTRAIENRVFIITANRAGEERRVEFTGRSQVVGTKGNILIRVGERVEGIWTVECDPGEAKNKMVTEKNDVLSDRREDLYAIEEK</sequence>
<dbReference type="Proteomes" id="UP000215215">
    <property type="component" value="Unassembled WGS sequence"/>
</dbReference>
<dbReference type="GO" id="GO:0016811">
    <property type="term" value="F:hydrolase activity, acting on carbon-nitrogen (but not peptide) bonds, in linear amides"/>
    <property type="evidence" value="ECO:0007669"/>
    <property type="project" value="UniProtKB-ARBA"/>
</dbReference>
<dbReference type="EMBL" id="NOZQ01000016">
    <property type="protein sequence ID" value="OYD17456.1"/>
    <property type="molecule type" value="Genomic_DNA"/>
</dbReference>
<dbReference type="AlphaFoldDB" id="A0A235BZ30"/>
<name>A0A235BZ30_UNCW3</name>
<protein>
    <recommendedName>
        <fullName evidence="2">CN hydrolase domain-containing protein</fullName>
    </recommendedName>
</protein>
<dbReference type="InterPro" id="IPR050345">
    <property type="entry name" value="Aliph_Amidase/BUP"/>
</dbReference>
<dbReference type="InterPro" id="IPR036526">
    <property type="entry name" value="C-N_Hydrolase_sf"/>
</dbReference>
<dbReference type="PANTHER" id="PTHR43674">
    <property type="entry name" value="NITRILASE C965.09-RELATED"/>
    <property type="match status" value="1"/>
</dbReference>
<proteinExistence type="predicted"/>
<dbReference type="Pfam" id="PF00795">
    <property type="entry name" value="CN_hydrolase"/>
    <property type="match status" value="1"/>
</dbReference>
<gene>
    <name evidence="3" type="ORF">CH333_00945</name>
</gene>
<organism evidence="3 4">
    <name type="scientific">candidate division WOR-3 bacterium JGI_Cruoil_03_44_89</name>
    <dbReference type="NCBI Taxonomy" id="1973748"/>
    <lineage>
        <taxon>Bacteria</taxon>
        <taxon>Bacteria division WOR-3</taxon>
    </lineage>
</organism>
<reference evidence="3 4" key="1">
    <citation type="submission" date="2017-07" db="EMBL/GenBank/DDBJ databases">
        <title>Recovery of genomes from metagenomes via a dereplication, aggregation, and scoring strategy.</title>
        <authorList>
            <person name="Sieber C.M."/>
            <person name="Probst A.J."/>
            <person name="Sharrar A."/>
            <person name="Thomas B.C."/>
            <person name="Hess M."/>
            <person name="Tringe S.G."/>
            <person name="Banfield J.F."/>
        </authorList>
    </citation>
    <scope>NUCLEOTIDE SEQUENCE [LARGE SCALE GENOMIC DNA]</scope>
    <source>
        <strain evidence="3">JGI_Cruoil_03_44_89</strain>
    </source>
</reference>
<dbReference type="Gene3D" id="3.60.110.10">
    <property type="entry name" value="Carbon-nitrogen hydrolase"/>
    <property type="match status" value="1"/>
</dbReference>
<keyword evidence="1" id="KW-0378">Hydrolase</keyword>
<dbReference type="InterPro" id="IPR003010">
    <property type="entry name" value="C-N_Hydrolase"/>
</dbReference>
<dbReference type="PANTHER" id="PTHR43674:SF2">
    <property type="entry name" value="BETA-UREIDOPROPIONASE"/>
    <property type="match status" value="1"/>
</dbReference>
<feature type="domain" description="CN hydrolase" evidence="2">
    <location>
        <begin position="1"/>
        <end position="236"/>
    </location>
</feature>
<evidence type="ECO:0000256" key="1">
    <source>
        <dbReference type="ARBA" id="ARBA00022801"/>
    </source>
</evidence>
<evidence type="ECO:0000313" key="4">
    <source>
        <dbReference type="Proteomes" id="UP000215215"/>
    </source>
</evidence>
<evidence type="ECO:0000313" key="3">
    <source>
        <dbReference type="EMBL" id="OYD17456.1"/>
    </source>
</evidence>
<dbReference type="SUPFAM" id="SSF56317">
    <property type="entry name" value="Carbon-nitrogen hydrolase"/>
    <property type="match status" value="1"/>
</dbReference>
<evidence type="ECO:0000259" key="2">
    <source>
        <dbReference type="PROSITE" id="PS50263"/>
    </source>
</evidence>